<reference evidence="3 4" key="1">
    <citation type="submission" date="2019-07" db="EMBL/GenBank/DDBJ databases">
        <authorList>
            <person name="Zhu P."/>
        </authorList>
    </citation>
    <scope>NUCLEOTIDE SEQUENCE [LARGE SCALE GENOMIC DNA]</scope>
    <source>
        <strain evidence="3 4">SSL-25</strain>
    </source>
</reference>
<dbReference type="InterPro" id="IPR010982">
    <property type="entry name" value="Lambda_DNA-bd_dom_sf"/>
</dbReference>
<dbReference type="AlphaFoldDB" id="A0A5B8J7B2"/>
<dbReference type="InterPro" id="IPR043917">
    <property type="entry name" value="DUF5753"/>
</dbReference>
<organism evidence="3 4">
    <name type="scientific">Streptomyces qinzhouensis</name>
    <dbReference type="NCBI Taxonomy" id="2599401"/>
    <lineage>
        <taxon>Bacteria</taxon>
        <taxon>Bacillati</taxon>
        <taxon>Actinomycetota</taxon>
        <taxon>Actinomycetes</taxon>
        <taxon>Kitasatosporales</taxon>
        <taxon>Streptomycetaceae</taxon>
        <taxon>Streptomyces</taxon>
    </lineage>
</organism>
<dbReference type="Gene3D" id="1.10.260.40">
    <property type="entry name" value="lambda repressor-like DNA-binding domains"/>
    <property type="match status" value="1"/>
</dbReference>
<protein>
    <submittedName>
        <fullName evidence="3">Helix-turn-helix domain-containing protein</fullName>
    </submittedName>
</protein>
<sequence length="314" mass="35330">MGRRNDNSGAAATSAALFGELLRHHRERANLSQEQLAAQIPCDRSLVTRVEAGTRVPQLPFVSRCDELLNADGMLVSLWSRVNWYPQVDHPDWFRRRAEMDALAEAVHVYQSQFMPGLLQSDDYAHALLSPTLGAKLAQDWTTARLSRQQRFFVPDGPLLFVVLDESALRNVVGSPSIMRDQCAFLLAAGKRPNIRIQVAPAESPLDLPAASFSMITLPEGERWIYSESLDRGHFSNDPAVHTRHARTYDVLRADALSALESAALITSFMEGYSGDGQRLHLGNLGQEQLQRPQRRRLRRGGPRIRGHHRRRRT</sequence>
<proteinExistence type="predicted"/>
<dbReference type="InterPro" id="IPR001387">
    <property type="entry name" value="Cro/C1-type_HTH"/>
</dbReference>
<keyword evidence="4" id="KW-1185">Reference proteome</keyword>
<gene>
    <name evidence="3" type="ORF">FQU76_11920</name>
</gene>
<dbReference type="KEGG" id="sqz:FQU76_11920"/>
<dbReference type="SUPFAM" id="SSF47413">
    <property type="entry name" value="lambda repressor-like DNA-binding domains"/>
    <property type="match status" value="1"/>
</dbReference>
<feature type="compositionally biased region" description="Basic residues" evidence="1">
    <location>
        <begin position="293"/>
        <end position="314"/>
    </location>
</feature>
<dbReference type="Pfam" id="PF19054">
    <property type="entry name" value="DUF5753"/>
    <property type="match status" value="1"/>
</dbReference>
<name>A0A5B8J7B2_9ACTN</name>
<evidence type="ECO:0000256" key="1">
    <source>
        <dbReference type="SAM" id="MobiDB-lite"/>
    </source>
</evidence>
<feature type="domain" description="HTH cro/C1-type" evidence="2">
    <location>
        <begin position="22"/>
        <end position="57"/>
    </location>
</feature>
<feature type="region of interest" description="Disordered" evidence="1">
    <location>
        <begin position="285"/>
        <end position="314"/>
    </location>
</feature>
<dbReference type="Proteomes" id="UP000320580">
    <property type="component" value="Chromosome"/>
</dbReference>
<dbReference type="SMART" id="SM00530">
    <property type="entry name" value="HTH_XRE"/>
    <property type="match status" value="1"/>
</dbReference>
<dbReference type="PROSITE" id="PS50943">
    <property type="entry name" value="HTH_CROC1"/>
    <property type="match status" value="1"/>
</dbReference>
<evidence type="ECO:0000313" key="4">
    <source>
        <dbReference type="Proteomes" id="UP000320580"/>
    </source>
</evidence>
<dbReference type="CDD" id="cd00093">
    <property type="entry name" value="HTH_XRE"/>
    <property type="match status" value="1"/>
</dbReference>
<dbReference type="GO" id="GO:0003677">
    <property type="term" value="F:DNA binding"/>
    <property type="evidence" value="ECO:0007669"/>
    <property type="project" value="InterPro"/>
</dbReference>
<accession>A0A5B8J7B2</accession>
<dbReference type="Pfam" id="PF13560">
    <property type="entry name" value="HTH_31"/>
    <property type="match status" value="1"/>
</dbReference>
<evidence type="ECO:0000313" key="3">
    <source>
        <dbReference type="EMBL" id="QDY77106.1"/>
    </source>
</evidence>
<dbReference type="RefSeq" id="WP_146480392.1">
    <property type="nucleotide sequence ID" value="NZ_CP042266.1"/>
</dbReference>
<dbReference type="EMBL" id="CP042266">
    <property type="protein sequence ID" value="QDY77106.1"/>
    <property type="molecule type" value="Genomic_DNA"/>
</dbReference>
<dbReference type="OrthoDB" id="3863809at2"/>
<evidence type="ECO:0000259" key="2">
    <source>
        <dbReference type="PROSITE" id="PS50943"/>
    </source>
</evidence>